<dbReference type="InterPro" id="IPR005119">
    <property type="entry name" value="LysR_subst-bd"/>
</dbReference>
<name>A0A1G9CNL8_9ACTN</name>
<evidence type="ECO:0000256" key="1">
    <source>
        <dbReference type="ARBA" id="ARBA00009437"/>
    </source>
</evidence>
<dbReference type="RefSeq" id="WP_176953151.1">
    <property type="nucleotide sequence ID" value="NZ_FNGF01000001.1"/>
</dbReference>
<evidence type="ECO:0000313" key="6">
    <source>
        <dbReference type="EMBL" id="SDK53176.1"/>
    </source>
</evidence>
<evidence type="ECO:0000313" key="7">
    <source>
        <dbReference type="Proteomes" id="UP000198662"/>
    </source>
</evidence>
<dbReference type="InterPro" id="IPR036388">
    <property type="entry name" value="WH-like_DNA-bd_sf"/>
</dbReference>
<dbReference type="Gene3D" id="1.10.10.10">
    <property type="entry name" value="Winged helix-like DNA-binding domain superfamily/Winged helix DNA-binding domain"/>
    <property type="match status" value="1"/>
</dbReference>
<dbReference type="PRINTS" id="PR00039">
    <property type="entry name" value="HTHLYSR"/>
</dbReference>
<dbReference type="InterPro" id="IPR000847">
    <property type="entry name" value="LysR_HTH_N"/>
</dbReference>
<evidence type="ECO:0000256" key="2">
    <source>
        <dbReference type="ARBA" id="ARBA00023015"/>
    </source>
</evidence>
<evidence type="ECO:0000256" key="4">
    <source>
        <dbReference type="ARBA" id="ARBA00023163"/>
    </source>
</evidence>
<dbReference type="InterPro" id="IPR036390">
    <property type="entry name" value="WH_DNA-bd_sf"/>
</dbReference>
<dbReference type="SUPFAM" id="SSF46785">
    <property type="entry name" value="Winged helix' DNA-binding domain"/>
    <property type="match status" value="1"/>
</dbReference>
<evidence type="ECO:0000256" key="3">
    <source>
        <dbReference type="ARBA" id="ARBA00023125"/>
    </source>
</evidence>
<gene>
    <name evidence="6" type="ORF">SAMN05216298_0433</name>
</gene>
<keyword evidence="2" id="KW-0805">Transcription regulation</keyword>
<comment type="similarity">
    <text evidence="1">Belongs to the LysR transcriptional regulatory family.</text>
</comment>
<dbReference type="PROSITE" id="PS50931">
    <property type="entry name" value="HTH_LYSR"/>
    <property type="match status" value="1"/>
</dbReference>
<dbReference type="GO" id="GO:0003700">
    <property type="term" value="F:DNA-binding transcription factor activity"/>
    <property type="evidence" value="ECO:0007669"/>
    <property type="project" value="InterPro"/>
</dbReference>
<dbReference type="Proteomes" id="UP000198662">
    <property type="component" value="Unassembled WGS sequence"/>
</dbReference>
<dbReference type="STRING" id="380244.SAMN05216298_0433"/>
<dbReference type="PANTHER" id="PTHR30346:SF0">
    <property type="entry name" value="HCA OPERON TRANSCRIPTIONAL ACTIVATOR HCAR"/>
    <property type="match status" value="1"/>
</dbReference>
<dbReference type="CDD" id="cd08414">
    <property type="entry name" value="PBP2_LTTR_aromatics_like"/>
    <property type="match status" value="1"/>
</dbReference>
<keyword evidence="4" id="KW-0804">Transcription</keyword>
<dbReference type="FunFam" id="1.10.10.10:FF:000001">
    <property type="entry name" value="LysR family transcriptional regulator"/>
    <property type="match status" value="1"/>
</dbReference>
<accession>A0A1G9CNL8</accession>
<sequence>MDWQEIEAFLAVADTLHFGRAAEVLRLSQARVSQLVKRLERRVGAPLFDRTTRRVSLTPIGSGLRDDLRPAHRSILDGLARAQAAGRGVEGVLRVGYLGPLAGRVLLDVVTALERDRPGLVVHLLAAEFADPCQPLRDDEVDLLLTQLPVEEPGLVTGPVVITEPRLLAVSTRHPLARAASVSLEDLAGERMLVPAGAPPPQWLRTAQPWTTPSGRPIERGPAVRSFQELLTAVAAGRGVCTVAAHNTRYHPRPDVAFLPFDDAAPFEFGLVWRGSAETARVRAFTEATERLVERWGGPTAAASR</sequence>
<feature type="domain" description="HTH lysR-type" evidence="5">
    <location>
        <begin position="1"/>
        <end position="58"/>
    </location>
</feature>
<dbReference type="Gene3D" id="3.40.190.10">
    <property type="entry name" value="Periplasmic binding protein-like II"/>
    <property type="match status" value="2"/>
</dbReference>
<evidence type="ECO:0000259" key="5">
    <source>
        <dbReference type="PROSITE" id="PS50931"/>
    </source>
</evidence>
<dbReference type="Pfam" id="PF03466">
    <property type="entry name" value="LysR_substrate"/>
    <property type="match status" value="1"/>
</dbReference>
<keyword evidence="3 6" id="KW-0238">DNA-binding</keyword>
<dbReference type="PANTHER" id="PTHR30346">
    <property type="entry name" value="TRANSCRIPTIONAL DUAL REGULATOR HCAR-RELATED"/>
    <property type="match status" value="1"/>
</dbReference>
<reference evidence="7" key="1">
    <citation type="submission" date="2016-10" db="EMBL/GenBank/DDBJ databases">
        <authorList>
            <person name="Varghese N."/>
            <person name="Submissions S."/>
        </authorList>
    </citation>
    <scope>NUCLEOTIDE SEQUENCE [LARGE SCALE GENOMIC DNA]</scope>
    <source>
        <strain evidence="7">CGMCC 4.3147</strain>
    </source>
</reference>
<dbReference type="GO" id="GO:0032993">
    <property type="term" value="C:protein-DNA complex"/>
    <property type="evidence" value="ECO:0007669"/>
    <property type="project" value="TreeGrafter"/>
</dbReference>
<keyword evidence="7" id="KW-1185">Reference proteome</keyword>
<protein>
    <submittedName>
        <fullName evidence="6">DNA-binding transcriptional regulator, LysR family</fullName>
    </submittedName>
</protein>
<dbReference type="Pfam" id="PF00126">
    <property type="entry name" value="HTH_1"/>
    <property type="match status" value="1"/>
</dbReference>
<dbReference type="GO" id="GO:0003677">
    <property type="term" value="F:DNA binding"/>
    <property type="evidence" value="ECO:0007669"/>
    <property type="project" value="UniProtKB-KW"/>
</dbReference>
<proteinExistence type="inferred from homology"/>
<dbReference type="EMBL" id="FNGF01000001">
    <property type="protein sequence ID" value="SDK53176.1"/>
    <property type="molecule type" value="Genomic_DNA"/>
</dbReference>
<dbReference type="SUPFAM" id="SSF53850">
    <property type="entry name" value="Periplasmic binding protein-like II"/>
    <property type="match status" value="1"/>
</dbReference>
<dbReference type="AlphaFoldDB" id="A0A1G9CNL8"/>
<organism evidence="6 7">
    <name type="scientific">Glycomyces sambucus</name>
    <dbReference type="NCBI Taxonomy" id="380244"/>
    <lineage>
        <taxon>Bacteria</taxon>
        <taxon>Bacillati</taxon>
        <taxon>Actinomycetota</taxon>
        <taxon>Actinomycetes</taxon>
        <taxon>Glycomycetales</taxon>
        <taxon>Glycomycetaceae</taxon>
        <taxon>Glycomyces</taxon>
    </lineage>
</organism>